<keyword evidence="2" id="KW-0812">Transmembrane</keyword>
<dbReference type="Pfam" id="PF13786">
    <property type="entry name" value="DUF4179"/>
    <property type="match status" value="1"/>
</dbReference>
<keyword evidence="2" id="KW-0472">Membrane</keyword>
<feature type="domain" description="DUF5643" evidence="4">
    <location>
        <begin position="218"/>
        <end position="322"/>
    </location>
</feature>
<evidence type="ECO:0000256" key="2">
    <source>
        <dbReference type="SAM" id="Phobius"/>
    </source>
</evidence>
<keyword evidence="6" id="KW-1185">Reference proteome</keyword>
<proteinExistence type="predicted"/>
<feature type="domain" description="DUF4179" evidence="3">
    <location>
        <begin position="35"/>
        <end position="124"/>
    </location>
</feature>
<feature type="compositionally biased region" description="Low complexity" evidence="1">
    <location>
        <begin position="385"/>
        <end position="398"/>
    </location>
</feature>
<reference evidence="5 6" key="1">
    <citation type="submission" date="2021-01" db="EMBL/GenBank/DDBJ databases">
        <title>Identification of strong promoters based on the transcriptome of Brevibacillus choshinensis.</title>
        <authorList>
            <person name="Yao D."/>
            <person name="Zhang K."/>
            <person name="Wu J."/>
        </authorList>
    </citation>
    <scope>NUCLEOTIDE SEQUENCE [LARGE SCALE GENOMIC DNA]</scope>
    <source>
        <strain evidence="5 6">HPD31-SP3</strain>
    </source>
</reference>
<evidence type="ECO:0000259" key="4">
    <source>
        <dbReference type="Pfam" id="PF18705"/>
    </source>
</evidence>
<feature type="transmembrane region" description="Helical" evidence="2">
    <location>
        <begin position="36"/>
        <end position="55"/>
    </location>
</feature>
<evidence type="ECO:0000313" key="6">
    <source>
        <dbReference type="Proteomes" id="UP000596248"/>
    </source>
</evidence>
<accession>A0ABX7FXM4</accession>
<gene>
    <name evidence="5" type="ORF">JNE38_11255</name>
</gene>
<sequence length="438" mass="49776">MDNVTVPSDIDSYIRSGMQQAKQRKARDRRIVRNRWGSAIVVGILMVGMFFSIRLSPAVAAYVSHLPGMEKLVDLIRDDKGLQMAAEHDLVQSIGATASHDGVSFTVNQVLMDQRRMLLFYTIQHELEGHSLDLEKMTFYDKNGEESKAGYSWSFNGDMGPASKVQNRVDIYWEETSPIPDSVTAKVTISVDKKKLDAPFEVTFPINKTKYETLEESVYPVYREVTVDGQRFTVSRMVVYPTQTEVTIEFDPENTKHIFDFDRLRLEDEKGHTYAFWGNGIPSKKEGENKITYNLESLYFEQPQKLTLKADGIRALDKDKLQVIIDGKKGTLIKSPDSRLRLTAIRQNENVVGMDFTLLVDKMDEHRFMSFGNELTDNRGNKYESVSSTASSGDTDSSQMYGELYKRTTTKGAPDTYSFTLADYPTRLSEGFTVEVKH</sequence>
<evidence type="ECO:0000313" key="5">
    <source>
        <dbReference type="EMBL" id="QRG70545.1"/>
    </source>
</evidence>
<keyword evidence="2" id="KW-1133">Transmembrane helix</keyword>
<dbReference type="InterPro" id="IPR040680">
    <property type="entry name" value="DUF5643"/>
</dbReference>
<dbReference type="Pfam" id="PF18705">
    <property type="entry name" value="DUF5643"/>
    <property type="match status" value="1"/>
</dbReference>
<evidence type="ECO:0000259" key="3">
    <source>
        <dbReference type="Pfam" id="PF13786"/>
    </source>
</evidence>
<dbReference type="Proteomes" id="UP000596248">
    <property type="component" value="Chromosome"/>
</dbReference>
<dbReference type="InterPro" id="IPR025436">
    <property type="entry name" value="DUF4179"/>
</dbReference>
<feature type="region of interest" description="Disordered" evidence="1">
    <location>
        <begin position="379"/>
        <end position="399"/>
    </location>
</feature>
<name>A0ABX7FXM4_BRECH</name>
<evidence type="ECO:0000256" key="1">
    <source>
        <dbReference type="SAM" id="MobiDB-lite"/>
    </source>
</evidence>
<dbReference type="Gene3D" id="2.60.40.1630">
    <property type="entry name" value="bacillus anthracis domain"/>
    <property type="match status" value="1"/>
</dbReference>
<protein>
    <submittedName>
        <fullName evidence="5">DUF4179 domain-containing protein</fullName>
    </submittedName>
</protein>
<organism evidence="5 6">
    <name type="scientific">Brevibacillus choshinensis</name>
    <dbReference type="NCBI Taxonomy" id="54911"/>
    <lineage>
        <taxon>Bacteria</taxon>
        <taxon>Bacillati</taxon>
        <taxon>Bacillota</taxon>
        <taxon>Bacilli</taxon>
        <taxon>Bacillales</taxon>
        <taxon>Paenibacillaceae</taxon>
        <taxon>Brevibacillus</taxon>
    </lineage>
</organism>
<dbReference type="EMBL" id="CP069127">
    <property type="protein sequence ID" value="QRG70545.1"/>
    <property type="molecule type" value="Genomic_DNA"/>
</dbReference>